<dbReference type="GeneID" id="113693409"/>
<evidence type="ECO:0008006" key="5">
    <source>
        <dbReference type="Google" id="ProtNLM"/>
    </source>
</evidence>
<evidence type="ECO:0000259" key="1">
    <source>
        <dbReference type="Pfam" id="PF13456"/>
    </source>
</evidence>
<organism evidence="3 4">
    <name type="scientific">Coffea arabica</name>
    <name type="common">Arabian coffee</name>
    <dbReference type="NCBI Taxonomy" id="13443"/>
    <lineage>
        <taxon>Eukaryota</taxon>
        <taxon>Viridiplantae</taxon>
        <taxon>Streptophyta</taxon>
        <taxon>Embryophyta</taxon>
        <taxon>Tracheophyta</taxon>
        <taxon>Spermatophyta</taxon>
        <taxon>Magnoliopsida</taxon>
        <taxon>eudicotyledons</taxon>
        <taxon>Gunneridae</taxon>
        <taxon>Pentapetalae</taxon>
        <taxon>asterids</taxon>
        <taxon>lamiids</taxon>
        <taxon>Gentianales</taxon>
        <taxon>Rubiaceae</taxon>
        <taxon>Ixoroideae</taxon>
        <taxon>Gardenieae complex</taxon>
        <taxon>Bertiereae - Coffeeae clade</taxon>
        <taxon>Coffeeae</taxon>
        <taxon>Coffea</taxon>
    </lineage>
</organism>
<proteinExistence type="predicted"/>
<sequence length="361" mass="41860">MHSQNGHYTVQSGYKAWMKAKKLESARRREGVGPSYEGTIRKVWKTLWQQKVSQKMKVFIWKCLHGGLPVRGEIYRRTRQGGPMCMGCGEKEETIEHLLFQCSRAKEIWKLSPVQWDGVQHTSDCFIKWWSAIIEAQQERGEVDQVNLTINILWQIWKSRNEREFNQKEREPHKIIQKAMKEWMEFEEANKGKLTRGNIQGTEAQQCTEQLQSQRESQTSLMIKVHSHQDVRQKMVGIGITASDLSGRLQACWAMRERMSAEPMQDQAGAVRLALLNAISQGWRNIKVELESRELVECIKNTRTSNYLMATLIEDIQYICKSFQTCSFSNVNSGFVESIKLSMHALNIFIDEAWVNPNARC</sequence>
<dbReference type="InterPro" id="IPR002156">
    <property type="entry name" value="RNaseH_domain"/>
</dbReference>
<dbReference type="PANTHER" id="PTHR47074">
    <property type="entry name" value="BNAC02G40300D PROTEIN"/>
    <property type="match status" value="1"/>
</dbReference>
<evidence type="ECO:0000313" key="4">
    <source>
        <dbReference type="RefSeq" id="XP_027067757.1"/>
    </source>
</evidence>
<name>A0A6P6SPE9_COFAR</name>
<dbReference type="Proteomes" id="UP001652660">
    <property type="component" value="Chromosome 6c"/>
</dbReference>
<dbReference type="Pfam" id="PF13456">
    <property type="entry name" value="RVT_3"/>
    <property type="match status" value="1"/>
</dbReference>
<feature type="domain" description="RNase H type-1" evidence="1">
    <location>
        <begin position="236"/>
        <end position="332"/>
    </location>
</feature>
<reference evidence="3" key="1">
    <citation type="journal article" date="2025" name="Foods">
        <title>Unveiling the Microbial Signatures of Arabica Coffee Cherries: Insights into Ripeness Specific Diversity, Functional Traits, and Implications for Quality and Safety.</title>
        <authorList>
            <consortium name="RefSeq"/>
            <person name="Tenea G.N."/>
            <person name="Cifuentes V."/>
            <person name="Reyes P."/>
            <person name="Cevallos-Vallejos M."/>
        </authorList>
    </citation>
    <scope>NUCLEOTIDE SEQUENCE [LARGE SCALE GENOMIC DNA]</scope>
</reference>
<dbReference type="OrthoDB" id="1001105at2759"/>
<dbReference type="GO" id="GO:0003676">
    <property type="term" value="F:nucleic acid binding"/>
    <property type="evidence" value="ECO:0007669"/>
    <property type="project" value="InterPro"/>
</dbReference>
<dbReference type="InterPro" id="IPR026960">
    <property type="entry name" value="RVT-Znf"/>
</dbReference>
<keyword evidence="3" id="KW-1185">Reference proteome</keyword>
<evidence type="ECO:0000313" key="3">
    <source>
        <dbReference type="Proteomes" id="UP001652660"/>
    </source>
</evidence>
<evidence type="ECO:0000259" key="2">
    <source>
        <dbReference type="Pfam" id="PF13966"/>
    </source>
</evidence>
<reference evidence="4" key="2">
    <citation type="submission" date="2025-08" db="UniProtKB">
        <authorList>
            <consortium name="RefSeq"/>
        </authorList>
    </citation>
    <scope>IDENTIFICATION</scope>
    <source>
        <tissue evidence="4">Leaves</tissue>
    </source>
</reference>
<gene>
    <name evidence="4" type="primary">LOC113693409</name>
</gene>
<accession>A0A6P6SPE9</accession>
<dbReference type="PANTHER" id="PTHR47074:SF61">
    <property type="entry name" value="RNASE H TYPE-1 DOMAIN-CONTAINING PROTEIN"/>
    <property type="match status" value="1"/>
</dbReference>
<protein>
    <recommendedName>
        <fullName evidence="5">Reverse transcriptase zinc-binding domain-containing protein</fullName>
    </recommendedName>
</protein>
<dbReference type="RefSeq" id="XP_027067757.1">
    <property type="nucleotide sequence ID" value="XM_027211956.1"/>
</dbReference>
<dbReference type="GO" id="GO:0004523">
    <property type="term" value="F:RNA-DNA hybrid ribonuclease activity"/>
    <property type="evidence" value="ECO:0007669"/>
    <property type="project" value="InterPro"/>
</dbReference>
<feature type="domain" description="Reverse transcriptase zinc-binding" evidence="2">
    <location>
        <begin position="42"/>
        <end position="109"/>
    </location>
</feature>
<dbReference type="Pfam" id="PF13966">
    <property type="entry name" value="zf-RVT"/>
    <property type="match status" value="1"/>
</dbReference>
<dbReference type="AlphaFoldDB" id="A0A6P6SPE9"/>
<dbReference type="InterPro" id="IPR052929">
    <property type="entry name" value="RNase_H-like_EbsB-rel"/>
</dbReference>